<dbReference type="PATRIC" id="fig|1420583.3.peg.3055"/>
<gene>
    <name evidence="3" type="ORF">V473_16265</name>
</gene>
<dbReference type="GO" id="GO:0006635">
    <property type="term" value="P:fatty acid beta-oxidation"/>
    <property type="evidence" value="ECO:0007669"/>
    <property type="project" value="TreeGrafter"/>
</dbReference>
<keyword evidence="4" id="KW-1185">Reference proteome</keyword>
<dbReference type="CDD" id="cd06558">
    <property type="entry name" value="crotonase-like"/>
    <property type="match status" value="1"/>
</dbReference>
<dbReference type="Proteomes" id="UP000052232">
    <property type="component" value="Unassembled WGS sequence"/>
</dbReference>
<dbReference type="InterPro" id="IPR029045">
    <property type="entry name" value="ClpP/crotonase-like_dom_sf"/>
</dbReference>
<accession>A0A0J7XP89</accession>
<dbReference type="Pfam" id="PF00378">
    <property type="entry name" value="ECH_1"/>
    <property type="match status" value="1"/>
</dbReference>
<dbReference type="EMBL" id="JACT01000004">
    <property type="protein sequence ID" value="KMS53771.1"/>
    <property type="molecule type" value="Genomic_DNA"/>
</dbReference>
<dbReference type="InterPro" id="IPR014748">
    <property type="entry name" value="Enoyl-CoA_hydra_C"/>
</dbReference>
<comment type="similarity">
    <text evidence="1">Belongs to the enoyl-CoA hydratase/isomerase family.</text>
</comment>
<comment type="caution">
    <text evidence="3">The sequence shown here is derived from an EMBL/GenBank/DDBJ whole genome shotgun (WGS) entry which is preliminary data.</text>
</comment>
<dbReference type="STRING" id="1420583.V473_16265"/>
<proteinExistence type="inferred from homology"/>
<reference evidence="3 4" key="1">
    <citation type="journal article" date="2015" name="G3 (Bethesda)">
        <title>Insights into Ongoing Evolution of the Hexachlorocyclohexane Catabolic Pathway from Comparative Genomics of Ten Sphingomonadaceae Strains.</title>
        <authorList>
            <person name="Pearce S.L."/>
            <person name="Oakeshott J.G."/>
            <person name="Pandey G."/>
        </authorList>
    </citation>
    <scope>NUCLEOTIDE SEQUENCE [LARGE SCALE GENOMIC DNA]</scope>
    <source>
        <strain evidence="3 4">LL01</strain>
    </source>
</reference>
<organism evidence="3 4">
    <name type="scientific">Sphingobium cupriresistens LL01</name>
    <dbReference type="NCBI Taxonomy" id="1420583"/>
    <lineage>
        <taxon>Bacteria</taxon>
        <taxon>Pseudomonadati</taxon>
        <taxon>Pseudomonadota</taxon>
        <taxon>Alphaproteobacteria</taxon>
        <taxon>Sphingomonadales</taxon>
        <taxon>Sphingomonadaceae</taxon>
        <taxon>Sphingobium</taxon>
    </lineage>
</organism>
<dbReference type="RefSeq" id="WP_066606391.1">
    <property type="nucleotide sequence ID" value="NZ_KQ130435.1"/>
</dbReference>
<name>A0A0J7XP89_9SPHN</name>
<dbReference type="Gene3D" id="1.10.12.10">
    <property type="entry name" value="Lyase 2-enoyl-coa Hydratase, Chain A, domain 2"/>
    <property type="match status" value="1"/>
</dbReference>
<sequence>MASIAFEVRGKLAEVRLNRPAVLNAINAEMDRALVQAWARIDSDPDIRVAILTGAGDRAFCAGADMADPPAGEDGLSFGGGLTGIGGRLVPLQKPLIAVVHGHVLGLGFEMAMCADILIAADDTQFRLPEARAGVIDHCGVVHRAIRQLPHHVAMAMIIASEPLDAARALHFGLVNETAPMADLAATTERWTQKILACAPLVSQGGKQAALLGLDHGLNAALDRRYPLIDAYAATADCAEAASAWKERRTPKWQGR</sequence>
<protein>
    <submittedName>
        <fullName evidence="3">Crotonase</fullName>
    </submittedName>
</protein>
<dbReference type="SUPFAM" id="SSF52096">
    <property type="entry name" value="ClpP/crotonase"/>
    <property type="match status" value="1"/>
</dbReference>
<evidence type="ECO:0000256" key="1">
    <source>
        <dbReference type="ARBA" id="ARBA00005254"/>
    </source>
</evidence>
<evidence type="ECO:0000256" key="2">
    <source>
        <dbReference type="ARBA" id="ARBA00023239"/>
    </source>
</evidence>
<dbReference type="AlphaFoldDB" id="A0A0J7XP89"/>
<dbReference type="Gene3D" id="3.90.226.10">
    <property type="entry name" value="2-enoyl-CoA Hydratase, Chain A, domain 1"/>
    <property type="match status" value="1"/>
</dbReference>
<evidence type="ECO:0000313" key="4">
    <source>
        <dbReference type="Proteomes" id="UP000052232"/>
    </source>
</evidence>
<evidence type="ECO:0000313" key="3">
    <source>
        <dbReference type="EMBL" id="KMS53771.1"/>
    </source>
</evidence>
<dbReference type="InterPro" id="IPR001753">
    <property type="entry name" value="Enoyl-CoA_hydra/iso"/>
</dbReference>
<keyword evidence="2" id="KW-0456">Lyase</keyword>
<dbReference type="GO" id="GO:0016829">
    <property type="term" value="F:lyase activity"/>
    <property type="evidence" value="ECO:0007669"/>
    <property type="project" value="UniProtKB-KW"/>
</dbReference>
<dbReference type="PANTHER" id="PTHR11941:SF54">
    <property type="entry name" value="ENOYL-COA HYDRATASE, MITOCHONDRIAL"/>
    <property type="match status" value="1"/>
</dbReference>
<dbReference type="PANTHER" id="PTHR11941">
    <property type="entry name" value="ENOYL-COA HYDRATASE-RELATED"/>
    <property type="match status" value="1"/>
</dbReference>